<dbReference type="InterPro" id="IPR051259">
    <property type="entry name" value="rRNA_Methyltransferase"/>
</dbReference>
<dbReference type="EMBL" id="KX897545">
    <property type="protein sequence ID" value="APP87893.1"/>
    <property type="molecule type" value="Genomic_DNA"/>
</dbReference>
<evidence type="ECO:0000256" key="2">
    <source>
        <dbReference type="ARBA" id="ARBA00022603"/>
    </source>
</evidence>
<protein>
    <submittedName>
        <fullName evidence="5 7">tRNA/rRNA methyltransferase</fullName>
    </submittedName>
</protein>
<evidence type="ECO:0000256" key="1">
    <source>
        <dbReference type="ARBA" id="ARBA00007228"/>
    </source>
</evidence>
<name>A0A1L5YB18_9EUKA</name>
<feature type="domain" description="RNA 2-O ribose methyltransferase substrate binding" evidence="4">
    <location>
        <begin position="30"/>
        <end position="100"/>
    </location>
</feature>
<dbReference type="CDD" id="cd18095">
    <property type="entry name" value="SpoU-like_rRNA-MTase"/>
    <property type="match status" value="1"/>
</dbReference>
<dbReference type="InterPro" id="IPR029026">
    <property type="entry name" value="tRNA_m1G_MTases_N"/>
</dbReference>
<organism evidence="5">
    <name type="scientific">Paulinella micropora</name>
    <dbReference type="NCBI Taxonomy" id="1928728"/>
    <lineage>
        <taxon>Eukaryota</taxon>
        <taxon>Sar</taxon>
        <taxon>Rhizaria</taxon>
        <taxon>Cercozoa</taxon>
        <taxon>Imbricatea</taxon>
        <taxon>Silicofilosea</taxon>
        <taxon>Euglyphida</taxon>
        <taxon>Paulinellidae</taxon>
        <taxon>Paulinella</taxon>
    </lineage>
</organism>
<geneLocation type="plastid" evidence="5"/>
<reference evidence="5" key="1">
    <citation type="journal article" date="2017" name="Protist">
        <title>Diversity of the Photosynthetic Paulinella Species, with the Description of Paulinella micropora sp. nov. and the Chromatophore Genome Sequence for strain KR01.</title>
        <authorList>
            <person name="Lhee D."/>
            <person name="Yang E.C."/>
            <person name="Kim J.I."/>
            <person name="Nakayama T."/>
            <person name="Zuccarello G."/>
            <person name="Andersen R.A."/>
            <person name="Yoon H.S."/>
        </authorList>
    </citation>
    <scope>NUCLEOTIDE SEQUENCE</scope>
    <source>
        <strain evidence="6">FK01</strain>
        <strain evidence="5">KR01</strain>
    </source>
</reference>
<dbReference type="SUPFAM" id="SSF55315">
    <property type="entry name" value="L30e-like"/>
    <property type="match status" value="1"/>
</dbReference>
<dbReference type="Gene3D" id="3.40.1280.10">
    <property type="match status" value="1"/>
</dbReference>
<reference evidence="7 8" key="2">
    <citation type="submission" date="2019-06" db="EMBL/GenBank/DDBJ databases">
        <title>A hidden player of endosymbiotic evolution: DNA virus triggered massive gene transfer.</title>
        <authorList>
            <person name="Matsuo M."/>
            <person name="Katahata A."/>
            <person name="Tachikawa M."/>
            <person name="Minakuchi Y."/>
            <person name="Noguchi H."/>
            <person name="Toyoda A."/>
            <person name="Fujiyama A."/>
            <person name="Suzuki Y."/>
            <person name="Satoh S."/>
            <person name="Nakayama T."/>
            <person name="Kamikawa R."/>
            <person name="Nomura M."/>
            <person name="Inagaki Y."/>
            <person name="Ishida K."/>
            <person name="Obokata J."/>
        </authorList>
    </citation>
    <scope>NUCLEOTIDE SEQUENCE [LARGE SCALE GENOMIC DNA]</scope>
    <source>
        <strain evidence="7 8">MYN1</strain>
    </source>
</reference>
<keyword evidence="2 5" id="KW-0489">Methyltransferase</keyword>
<dbReference type="Pfam" id="PF00588">
    <property type="entry name" value="SpoU_methylase"/>
    <property type="match status" value="1"/>
</dbReference>
<dbReference type="SMART" id="SM00967">
    <property type="entry name" value="SpoU_sub_bind"/>
    <property type="match status" value="1"/>
</dbReference>
<dbReference type="Gene3D" id="3.30.1330.30">
    <property type="match status" value="1"/>
</dbReference>
<evidence type="ECO:0000256" key="3">
    <source>
        <dbReference type="ARBA" id="ARBA00022679"/>
    </source>
</evidence>
<dbReference type="InterPro" id="IPR029028">
    <property type="entry name" value="Alpha/beta_knot_MTases"/>
</dbReference>
<dbReference type="GO" id="GO:0032259">
    <property type="term" value="P:methylation"/>
    <property type="evidence" value="ECO:0007669"/>
    <property type="project" value="UniProtKB-KW"/>
</dbReference>
<gene>
    <name evidence="5" type="primary">spoU</name>
    <name evidence="7" type="synonym">MYN1_Chr_54</name>
    <name evidence="5" type="ORF">PCKR_090</name>
    <name evidence="6" type="ORF">PFK_090</name>
    <name evidence="7" type="ORF">PMYN1_Chma55</name>
</gene>
<dbReference type="GO" id="GO:0006396">
    <property type="term" value="P:RNA processing"/>
    <property type="evidence" value="ECO:0007669"/>
    <property type="project" value="InterPro"/>
</dbReference>
<dbReference type="EMBL" id="KY124271">
    <property type="protein sequence ID" value="AQX44660.1"/>
    <property type="molecule type" value="Genomic_DNA"/>
</dbReference>
<evidence type="ECO:0000313" key="6">
    <source>
        <dbReference type="EMBL" id="AQX44660.1"/>
    </source>
</evidence>
<dbReference type="EMBL" id="LC490351">
    <property type="protein sequence ID" value="BBL85867.1"/>
    <property type="molecule type" value="Genomic_DNA"/>
</dbReference>
<dbReference type="SUPFAM" id="SSF75217">
    <property type="entry name" value="alpha/beta knot"/>
    <property type="match status" value="1"/>
</dbReference>
<dbReference type="InterPro" id="IPR029064">
    <property type="entry name" value="Ribosomal_eL30-like_sf"/>
</dbReference>
<dbReference type="AlphaFoldDB" id="A0A1L5YB18"/>
<dbReference type="InterPro" id="IPR001537">
    <property type="entry name" value="SpoU_MeTrfase"/>
</dbReference>
<evidence type="ECO:0000259" key="4">
    <source>
        <dbReference type="SMART" id="SM00967"/>
    </source>
</evidence>
<evidence type="ECO:0000313" key="5">
    <source>
        <dbReference type="EMBL" id="APP87893.1"/>
    </source>
</evidence>
<dbReference type="InterPro" id="IPR053888">
    <property type="entry name" value="MRM3-like_sub_bind"/>
</dbReference>
<accession>A0A1L5YB18</accession>
<dbReference type="GO" id="GO:0003723">
    <property type="term" value="F:RNA binding"/>
    <property type="evidence" value="ECO:0007669"/>
    <property type="project" value="InterPro"/>
</dbReference>
<evidence type="ECO:0000313" key="8">
    <source>
        <dbReference type="Proteomes" id="UP000503178"/>
    </source>
</evidence>
<proteinExistence type="inferred from homology"/>
<dbReference type="PANTHER" id="PTHR43191:SF2">
    <property type="entry name" value="RRNA METHYLTRANSFERASE 3, MITOCHONDRIAL"/>
    <property type="match status" value="1"/>
</dbReference>
<comment type="similarity">
    <text evidence="1">Belongs to the class IV-like SAM-binding methyltransferase superfamily. RNA methyltransferase TrmH family.</text>
</comment>
<evidence type="ECO:0000313" key="7">
    <source>
        <dbReference type="EMBL" id="BBL85867.1"/>
    </source>
</evidence>
<dbReference type="Proteomes" id="UP000503178">
    <property type="component" value="Chromatophore Pltd"/>
</dbReference>
<dbReference type="GO" id="GO:0008173">
    <property type="term" value="F:RNA methyltransferase activity"/>
    <property type="evidence" value="ECO:0007669"/>
    <property type="project" value="InterPro"/>
</dbReference>
<sequence length="268" mass="30004">MLITSRRNPLVNRLRYLHEAEGRRIHGLILLEGTHLFQEVLRLGLVPTEIIATPKWLKHNNDLTKTFSSVRLVTLDVLRAIATTKNPDGILTVLPIVQLPIVPRTPNFLLVLDRLQDPGNMGTLMRTALAAGVDSLWLRGGVDPLHPKVLRASAGAALSLPLERFSSTVELLQQIKNLSWMQRIATRVQEKYTSQTIKPYWQLDWSKPTALFLGNEGSGLDPFLESICTDGVTIPHSYLVDSLNVGVAAAPLLLERFRQRLTYVKNNL</sequence>
<dbReference type="Pfam" id="PF22435">
    <property type="entry name" value="MRM3-like_sub_bind"/>
    <property type="match status" value="1"/>
</dbReference>
<dbReference type="InterPro" id="IPR013123">
    <property type="entry name" value="SpoU_subst-bd"/>
</dbReference>
<keyword evidence="8" id="KW-1185">Reference proteome</keyword>
<keyword evidence="3 5" id="KW-0808">Transferase</keyword>
<dbReference type="PANTHER" id="PTHR43191">
    <property type="entry name" value="RRNA METHYLTRANSFERASE 3"/>
    <property type="match status" value="1"/>
</dbReference>
<dbReference type="GO" id="GO:0005737">
    <property type="term" value="C:cytoplasm"/>
    <property type="evidence" value="ECO:0007669"/>
    <property type="project" value="UniProtKB-ARBA"/>
</dbReference>
<keyword evidence="5" id="KW-0934">Plastid</keyword>